<evidence type="ECO:0000256" key="1">
    <source>
        <dbReference type="ARBA" id="ARBA00001933"/>
    </source>
</evidence>
<reference evidence="6" key="1">
    <citation type="submission" date="2023-07" db="EMBL/GenBank/DDBJ databases">
        <title>30 novel species of actinomycetes from the DSMZ collection.</title>
        <authorList>
            <person name="Nouioui I."/>
        </authorList>
    </citation>
    <scope>NUCLEOTIDE SEQUENCE [LARGE SCALE GENOMIC DNA]</scope>
    <source>
        <strain evidence="6">DSM 44938</strain>
    </source>
</reference>
<dbReference type="RefSeq" id="WP_311702765.1">
    <property type="nucleotide sequence ID" value="NZ_JAVREL010000001.1"/>
</dbReference>
<name>A0ABU2MJ63_9ACTN</name>
<protein>
    <submittedName>
        <fullName evidence="5">Pyridoxal-phosphate dependent enzyme</fullName>
    </submittedName>
</protein>
<keyword evidence="2" id="KW-0663">Pyridoxal phosphate</keyword>
<feature type="domain" description="Tryptophan synthase beta chain-like PALP" evidence="4">
    <location>
        <begin position="19"/>
        <end position="305"/>
    </location>
</feature>
<dbReference type="InterPro" id="IPR036052">
    <property type="entry name" value="TrpB-like_PALP_sf"/>
</dbReference>
<evidence type="ECO:0000256" key="2">
    <source>
        <dbReference type="ARBA" id="ARBA00022898"/>
    </source>
</evidence>
<keyword evidence="6" id="KW-1185">Reference proteome</keyword>
<dbReference type="Proteomes" id="UP001183246">
    <property type="component" value="Unassembled WGS sequence"/>
</dbReference>
<dbReference type="PANTHER" id="PTHR48078">
    <property type="entry name" value="THREONINE DEHYDRATASE, MITOCHONDRIAL-RELATED"/>
    <property type="match status" value="1"/>
</dbReference>
<comment type="cofactor">
    <cofactor evidence="1">
        <name>pyridoxal 5'-phosphate</name>
        <dbReference type="ChEBI" id="CHEBI:597326"/>
    </cofactor>
</comment>
<sequence>MPQPLVDVDQIAKAAACVTPVFRDTPQFLAERLGEAVGVRTLLKVETVNPIRCFKGRGTDFLARTRPRGDVLVCASAGNLGQGLAYSGREHGLSTVIFSAPTVTPDKLAAMRRLGAQVHLVDGDFDAARQSATAAAERHGWTLVEDGSTPPLAEGAGTIAVELTRGGPVPDVVLVPAGNGSLACGVAAWFKSVAPSTRVIAVGAAGAPATQRAWHTGDMAPSTTPTTTIAEGLAGRVPAPRAVADMRATVDEFILVSDHQLLDAMRLLLRTTGLIAEPSGAAALAGAAALSSRLADALAAVVITGANADHRLLLPPPEPPT</sequence>
<organism evidence="5 6">
    <name type="scientific">Streptomyces litchfieldiae</name>
    <dbReference type="NCBI Taxonomy" id="3075543"/>
    <lineage>
        <taxon>Bacteria</taxon>
        <taxon>Bacillati</taxon>
        <taxon>Actinomycetota</taxon>
        <taxon>Actinomycetes</taxon>
        <taxon>Kitasatosporales</taxon>
        <taxon>Streptomycetaceae</taxon>
        <taxon>Streptomyces</taxon>
    </lineage>
</organism>
<proteinExistence type="predicted"/>
<evidence type="ECO:0000313" key="6">
    <source>
        <dbReference type="Proteomes" id="UP001183246"/>
    </source>
</evidence>
<gene>
    <name evidence="5" type="ORF">RM590_03175</name>
</gene>
<dbReference type="SUPFAM" id="SSF53686">
    <property type="entry name" value="Tryptophan synthase beta subunit-like PLP-dependent enzymes"/>
    <property type="match status" value="1"/>
</dbReference>
<evidence type="ECO:0000256" key="3">
    <source>
        <dbReference type="ARBA" id="ARBA00023239"/>
    </source>
</evidence>
<accession>A0ABU2MJ63</accession>
<dbReference type="InterPro" id="IPR001926">
    <property type="entry name" value="TrpB-like_PALP"/>
</dbReference>
<dbReference type="PANTHER" id="PTHR48078:SF17">
    <property type="entry name" value="THREONINE DEHYDRATASE"/>
    <property type="match status" value="1"/>
</dbReference>
<keyword evidence="3" id="KW-0456">Lyase</keyword>
<dbReference type="EMBL" id="JAVREL010000001">
    <property type="protein sequence ID" value="MDT0341645.1"/>
    <property type="molecule type" value="Genomic_DNA"/>
</dbReference>
<dbReference type="Gene3D" id="3.40.50.1100">
    <property type="match status" value="2"/>
</dbReference>
<evidence type="ECO:0000313" key="5">
    <source>
        <dbReference type="EMBL" id="MDT0341645.1"/>
    </source>
</evidence>
<dbReference type="Pfam" id="PF00291">
    <property type="entry name" value="PALP"/>
    <property type="match status" value="1"/>
</dbReference>
<comment type="caution">
    <text evidence="5">The sequence shown here is derived from an EMBL/GenBank/DDBJ whole genome shotgun (WGS) entry which is preliminary data.</text>
</comment>
<evidence type="ECO:0000259" key="4">
    <source>
        <dbReference type="Pfam" id="PF00291"/>
    </source>
</evidence>
<dbReference type="InterPro" id="IPR050147">
    <property type="entry name" value="Ser/Thr_Dehydratase"/>
</dbReference>